<dbReference type="Proteomes" id="UP001629246">
    <property type="component" value="Unassembled WGS sequence"/>
</dbReference>
<protein>
    <submittedName>
        <fullName evidence="1">Uncharacterized protein</fullName>
    </submittedName>
</protein>
<comment type="caution">
    <text evidence="1">The sequence shown here is derived from an EMBL/GenBank/DDBJ whole genome shotgun (WGS) entry which is preliminary data.</text>
</comment>
<reference evidence="1 2" key="1">
    <citation type="journal article" date="2024" name="Chem. Sci.">
        <title>Discovery of megapolipeptins by genome mining of a Burkholderiales bacteria collection.</title>
        <authorList>
            <person name="Paulo B.S."/>
            <person name="Recchia M.J.J."/>
            <person name="Lee S."/>
            <person name="Fergusson C.H."/>
            <person name="Romanowski S.B."/>
            <person name="Hernandez A."/>
            <person name="Krull N."/>
            <person name="Liu D.Y."/>
            <person name="Cavanagh H."/>
            <person name="Bos A."/>
            <person name="Gray C.A."/>
            <person name="Murphy B.T."/>
            <person name="Linington R.G."/>
            <person name="Eustaquio A.S."/>
        </authorList>
    </citation>
    <scope>NUCLEOTIDE SEQUENCE [LARGE SCALE GENOMIC DNA]</scope>
    <source>
        <strain evidence="1 2">RL21-008-BIB-A</strain>
    </source>
</reference>
<evidence type="ECO:0000313" key="1">
    <source>
        <dbReference type="EMBL" id="MFL9922769.1"/>
    </source>
</evidence>
<sequence length="83" mass="9827">MRNSAQSHVGPRFFLPFEPWGQSVTSSKYSALKFWKNKHFFRFFTFPPDDLHILFMQTVLFLFYNKIAESRLLLLRSGAPLAR</sequence>
<organism evidence="1 2">
    <name type="scientific">Herbaspirillum lusitanum</name>
    <dbReference type="NCBI Taxonomy" id="213312"/>
    <lineage>
        <taxon>Bacteria</taxon>
        <taxon>Pseudomonadati</taxon>
        <taxon>Pseudomonadota</taxon>
        <taxon>Betaproteobacteria</taxon>
        <taxon>Burkholderiales</taxon>
        <taxon>Oxalobacteraceae</taxon>
        <taxon>Herbaspirillum</taxon>
    </lineage>
</organism>
<keyword evidence="2" id="KW-1185">Reference proteome</keyword>
<name>A0ABW9A3I1_9BURK</name>
<dbReference type="EMBL" id="JAQQFM010000001">
    <property type="protein sequence ID" value="MFL9922769.1"/>
    <property type="molecule type" value="Genomic_DNA"/>
</dbReference>
<accession>A0ABW9A3I1</accession>
<proteinExistence type="predicted"/>
<evidence type="ECO:0000313" key="2">
    <source>
        <dbReference type="Proteomes" id="UP001629246"/>
    </source>
</evidence>
<dbReference type="RefSeq" id="WP_408153768.1">
    <property type="nucleotide sequence ID" value="NZ_JAQQFM010000001.1"/>
</dbReference>
<gene>
    <name evidence="1" type="ORF">PQR62_00735</name>
</gene>